<dbReference type="Pfam" id="PF00069">
    <property type="entry name" value="Pkinase"/>
    <property type="match status" value="1"/>
</dbReference>
<evidence type="ECO:0000256" key="4">
    <source>
        <dbReference type="ARBA" id="ARBA00022679"/>
    </source>
</evidence>
<sequence>MPFFEDCDFPMIRDVSNYEKIIKIGHGTFGEVFKAKCKVTGSFVALKKILMENEKEGFPITALREIRILKKAKHPNITELIEVCASKASSYNRDRSTFYIVFTFCEHDLAGLLGHPQVRFSLPEIKDLMQQLFQALDFMHKNQLVHRDMKSANILLTRSGVLKLADFGLARILVKANVQTYCNGTDPNRCRRLKYINLILKVPLYTNRVITLWYRPPELLLGARNYSQAIDMWGAGCIMTEFWLKTPLLQGDTEIRQLKLIVEMCGEITPEIWPGVQDLDLYNHMLTEIAAPVANLNDSSQKPHMRRKLREILKNNIKDAYALEIIDELLTYDPDRRLKAQDARHHAFFMHDPPPMSCEYTL</sequence>
<evidence type="ECO:0000256" key="2">
    <source>
        <dbReference type="ARBA" id="ARBA00006485"/>
    </source>
</evidence>
<dbReference type="PROSITE" id="PS00108">
    <property type="entry name" value="PROTEIN_KINASE_ST"/>
    <property type="match status" value="1"/>
</dbReference>
<reference evidence="15" key="1">
    <citation type="submission" date="2022-11" db="UniProtKB">
        <authorList>
            <consortium name="WormBaseParasite"/>
        </authorList>
    </citation>
    <scope>IDENTIFICATION</scope>
</reference>
<evidence type="ECO:0000256" key="7">
    <source>
        <dbReference type="ARBA" id="ARBA00022840"/>
    </source>
</evidence>
<evidence type="ECO:0000313" key="15">
    <source>
        <dbReference type="WBParaSite" id="nRc.2.0.1.t40898-RA"/>
    </source>
</evidence>
<dbReference type="AlphaFoldDB" id="A0A915KTF8"/>
<keyword evidence="4" id="KW-0808">Transferase</keyword>
<keyword evidence="14" id="KW-1185">Reference proteome</keyword>
<dbReference type="GO" id="GO:0005524">
    <property type="term" value="F:ATP binding"/>
    <property type="evidence" value="ECO:0007669"/>
    <property type="project" value="UniProtKB-UniRule"/>
</dbReference>
<dbReference type="InterPro" id="IPR008271">
    <property type="entry name" value="Ser/Thr_kinase_AS"/>
</dbReference>
<evidence type="ECO:0000313" key="14">
    <source>
        <dbReference type="Proteomes" id="UP000887565"/>
    </source>
</evidence>
<evidence type="ECO:0000256" key="6">
    <source>
        <dbReference type="ARBA" id="ARBA00022777"/>
    </source>
</evidence>
<dbReference type="GO" id="GO:0008353">
    <property type="term" value="F:RNA polymerase II CTD heptapeptide repeat kinase activity"/>
    <property type="evidence" value="ECO:0007669"/>
    <property type="project" value="TreeGrafter"/>
</dbReference>
<comment type="catalytic activity">
    <reaction evidence="10">
        <text>L-seryl-[protein] + ATP = O-phospho-L-seryl-[protein] + ADP + H(+)</text>
        <dbReference type="Rhea" id="RHEA:17989"/>
        <dbReference type="Rhea" id="RHEA-COMP:9863"/>
        <dbReference type="Rhea" id="RHEA-COMP:11604"/>
        <dbReference type="ChEBI" id="CHEBI:15378"/>
        <dbReference type="ChEBI" id="CHEBI:29999"/>
        <dbReference type="ChEBI" id="CHEBI:30616"/>
        <dbReference type="ChEBI" id="CHEBI:83421"/>
        <dbReference type="ChEBI" id="CHEBI:456216"/>
        <dbReference type="EC" id="2.7.11.22"/>
    </reaction>
</comment>
<keyword evidence="5 11" id="KW-0547">Nucleotide-binding</keyword>
<comment type="similarity">
    <text evidence="2">Belongs to the protein kinase superfamily. CMGC Ser/Thr protein kinase family. CDC2/CDKX subfamily.</text>
</comment>
<dbReference type="SUPFAM" id="SSF56112">
    <property type="entry name" value="Protein kinase-like (PK-like)"/>
    <property type="match status" value="1"/>
</dbReference>
<dbReference type="PANTHER" id="PTHR24056">
    <property type="entry name" value="CELL DIVISION PROTEIN KINASE"/>
    <property type="match status" value="1"/>
</dbReference>
<dbReference type="SMART" id="SM00220">
    <property type="entry name" value="S_TKc"/>
    <property type="match status" value="1"/>
</dbReference>
<dbReference type="InterPro" id="IPR000719">
    <property type="entry name" value="Prot_kinase_dom"/>
</dbReference>
<feature type="domain" description="Protein kinase" evidence="13">
    <location>
        <begin position="18"/>
        <end position="349"/>
    </location>
</feature>
<organism evidence="14 15">
    <name type="scientific">Romanomermis culicivorax</name>
    <name type="common">Nematode worm</name>
    <dbReference type="NCBI Taxonomy" id="13658"/>
    <lineage>
        <taxon>Eukaryota</taxon>
        <taxon>Metazoa</taxon>
        <taxon>Ecdysozoa</taxon>
        <taxon>Nematoda</taxon>
        <taxon>Enoplea</taxon>
        <taxon>Dorylaimia</taxon>
        <taxon>Mermithida</taxon>
        <taxon>Mermithoidea</taxon>
        <taxon>Mermithidae</taxon>
        <taxon>Romanomermis</taxon>
    </lineage>
</organism>
<evidence type="ECO:0000256" key="10">
    <source>
        <dbReference type="ARBA" id="ARBA00048367"/>
    </source>
</evidence>
<evidence type="ECO:0000259" key="13">
    <source>
        <dbReference type="PROSITE" id="PS50011"/>
    </source>
</evidence>
<keyword evidence="7 11" id="KW-0067">ATP-binding</keyword>
<evidence type="ECO:0000256" key="12">
    <source>
        <dbReference type="RuleBase" id="RU000304"/>
    </source>
</evidence>
<accession>A0A915KTF8</accession>
<dbReference type="GO" id="GO:0004693">
    <property type="term" value="F:cyclin-dependent protein serine/threonine kinase activity"/>
    <property type="evidence" value="ECO:0007669"/>
    <property type="project" value="UniProtKB-EC"/>
</dbReference>
<dbReference type="InterPro" id="IPR050108">
    <property type="entry name" value="CDK"/>
</dbReference>
<protein>
    <submittedName>
        <fullName evidence="15">Protein kinase domain-containing protein</fullName>
    </submittedName>
</protein>
<feature type="binding site" evidence="11">
    <location>
        <position position="47"/>
    </location>
    <ligand>
        <name>ATP</name>
        <dbReference type="ChEBI" id="CHEBI:30616"/>
    </ligand>
</feature>
<dbReference type="PANTHER" id="PTHR24056:SF233">
    <property type="entry name" value="CYCLIN-DEPENDENT KINASE 9"/>
    <property type="match status" value="1"/>
</dbReference>
<dbReference type="PROSITE" id="PS50011">
    <property type="entry name" value="PROTEIN_KINASE_DOM"/>
    <property type="match status" value="1"/>
</dbReference>
<comment type="catalytic activity">
    <reaction evidence="9">
        <text>L-threonyl-[protein] + ATP = O-phospho-L-threonyl-[protein] + ADP + H(+)</text>
        <dbReference type="Rhea" id="RHEA:46608"/>
        <dbReference type="Rhea" id="RHEA-COMP:11060"/>
        <dbReference type="Rhea" id="RHEA-COMP:11605"/>
        <dbReference type="ChEBI" id="CHEBI:15378"/>
        <dbReference type="ChEBI" id="CHEBI:30013"/>
        <dbReference type="ChEBI" id="CHEBI:30616"/>
        <dbReference type="ChEBI" id="CHEBI:61977"/>
        <dbReference type="ChEBI" id="CHEBI:456216"/>
        <dbReference type="EC" id="2.7.11.22"/>
    </reaction>
</comment>
<evidence type="ECO:0000256" key="5">
    <source>
        <dbReference type="ARBA" id="ARBA00022741"/>
    </source>
</evidence>
<dbReference type="FunFam" id="3.30.200.20:FF:000124">
    <property type="entry name" value="Cyclin-dependent kinase 4"/>
    <property type="match status" value="1"/>
</dbReference>
<keyword evidence="3 12" id="KW-0723">Serine/threonine-protein kinase</keyword>
<dbReference type="InterPro" id="IPR017441">
    <property type="entry name" value="Protein_kinase_ATP_BS"/>
</dbReference>
<evidence type="ECO:0000256" key="11">
    <source>
        <dbReference type="PROSITE-ProRule" id="PRU10141"/>
    </source>
</evidence>
<comment type="subcellular location">
    <subcellularLocation>
        <location evidence="1">Nucleus</location>
    </subcellularLocation>
</comment>
<dbReference type="OMA" id="GLHYCHM"/>
<evidence type="ECO:0000256" key="1">
    <source>
        <dbReference type="ARBA" id="ARBA00004123"/>
    </source>
</evidence>
<dbReference type="Proteomes" id="UP000887565">
    <property type="component" value="Unplaced"/>
</dbReference>
<proteinExistence type="inferred from homology"/>
<dbReference type="Gene3D" id="1.10.510.10">
    <property type="entry name" value="Transferase(Phosphotransferase) domain 1"/>
    <property type="match status" value="1"/>
</dbReference>
<evidence type="ECO:0000256" key="3">
    <source>
        <dbReference type="ARBA" id="ARBA00022527"/>
    </source>
</evidence>
<dbReference type="PROSITE" id="PS00107">
    <property type="entry name" value="PROTEIN_KINASE_ATP"/>
    <property type="match status" value="1"/>
</dbReference>
<evidence type="ECO:0000256" key="8">
    <source>
        <dbReference type="ARBA" id="ARBA00023242"/>
    </source>
</evidence>
<dbReference type="Gene3D" id="3.30.200.20">
    <property type="entry name" value="Phosphorylase Kinase, domain 1"/>
    <property type="match status" value="1"/>
</dbReference>
<dbReference type="GO" id="GO:0005634">
    <property type="term" value="C:nucleus"/>
    <property type="evidence" value="ECO:0007669"/>
    <property type="project" value="UniProtKB-SubCell"/>
</dbReference>
<dbReference type="WBParaSite" id="nRc.2.0.1.t40898-RA">
    <property type="protein sequence ID" value="nRc.2.0.1.t40898-RA"/>
    <property type="gene ID" value="nRc.2.0.1.g40898"/>
</dbReference>
<keyword evidence="6" id="KW-0418">Kinase</keyword>
<keyword evidence="8" id="KW-0539">Nucleus</keyword>
<evidence type="ECO:0000256" key="9">
    <source>
        <dbReference type="ARBA" id="ARBA00047811"/>
    </source>
</evidence>
<dbReference type="InterPro" id="IPR011009">
    <property type="entry name" value="Kinase-like_dom_sf"/>
</dbReference>
<name>A0A915KTF8_ROMCU</name>